<dbReference type="GO" id="GO:0043021">
    <property type="term" value="F:ribonucleoprotein complex binding"/>
    <property type="evidence" value="ECO:0007669"/>
    <property type="project" value="TreeGrafter"/>
</dbReference>
<comment type="caution">
    <text evidence="8">The sequence shown here is derived from an EMBL/GenBank/DDBJ whole genome shotgun (WGS) entry which is preliminary data.</text>
</comment>
<dbReference type="AlphaFoldDB" id="A0AAX6G1A2"/>
<keyword evidence="5" id="KW-0804">Transcription</keyword>
<evidence type="ECO:0000256" key="7">
    <source>
        <dbReference type="SAM" id="MobiDB-lite"/>
    </source>
</evidence>
<protein>
    <submittedName>
        <fullName evidence="8">Uncharacterized protein</fullName>
    </submittedName>
</protein>
<gene>
    <name evidence="8" type="ORF">M6B38_388705</name>
</gene>
<feature type="compositionally biased region" description="Polar residues" evidence="7">
    <location>
        <begin position="376"/>
        <end position="390"/>
    </location>
</feature>
<evidence type="ECO:0000313" key="8">
    <source>
        <dbReference type="EMBL" id="KAJ6822302.1"/>
    </source>
</evidence>
<keyword evidence="6" id="KW-0539">Nucleus</keyword>
<dbReference type="EMBL" id="JANAVB010024400">
    <property type="protein sequence ID" value="KAJ6822302.1"/>
    <property type="molecule type" value="Genomic_DNA"/>
</dbReference>
<evidence type="ECO:0000256" key="6">
    <source>
        <dbReference type="ARBA" id="ARBA00023242"/>
    </source>
</evidence>
<dbReference type="PANTHER" id="PTHR21737">
    <property type="entry name" value="POLYGLUTAMINE BINDING PROTEIN 1/MARVEL MEMBRANE-ASSOCIATING DOMAIN CONTAINING 3"/>
    <property type="match status" value="1"/>
</dbReference>
<evidence type="ECO:0000256" key="2">
    <source>
        <dbReference type="ARBA" id="ARBA00022553"/>
    </source>
</evidence>
<dbReference type="Proteomes" id="UP001140949">
    <property type="component" value="Unassembled WGS sequence"/>
</dbReference>
<evidence type="ECO:0000256" key="4">
    <source>
        <dbReference type="ARBA" id="ARBA00023015"/>
    </source>
</evidence>
<dbReference type="PANTHER" id="PTHR21737:SF3">
    <property type="entry name" value="POLYGLUTAMINE-BINDING PROTEIN 1"/>
    <property type="match status" value="1"/>
</dbReference>
<keyword evidence="2" id="KW-0597">Phosphoprotein</keyword>
<organism evidence="8 9">
    <name type="scientific">Iris pallida</name>
    <name type="common">Sweet iris</name>
    <dbReference type="NCBI Taxonomy" id="29817"/>
    <lineage>
        <taxon>Eukaryota</taxon>
        <taxon>Viridiplantae</taxon>
        <taxon>Streptophyta</taxon>
        <taxon>Embryophyta</taxon>
        <taxon>Tracheophyta</taxon>
        <taxon>Spermatophyta</taxon>
        <taxon>Magnoliopsida</taxon>
        <taxon>Liliopsida</taxon>
        <taxon>Asparagales</taxon>
        <taxon>Iridaceae</taxon>
        <taxon>Iridoideae</taxon>
        <taxon>Irideae</taxon>
        <taxon>Iris</taxon>
    </lineage>
</organism>
<proteinExistence type="predicted"/>
<dbReference type="GO" id="GO:0005737">
    <property type="term" value="C:cytoplasm"/>
    <property type="evidence" value="ECO:0007669"/>
    <property type="project" value="TreeGrafter"/>
</dbReference>
<keyword evidence="4" id="KW-0805">Transcription regulation</keyword>
<feature type="compositionally biased region" description="Polar residues" evidence="7">
    <location>
        <begin position="15"/>
        <end position="37"/>
    </location>
</feature>
<dbReference type="GO" id="GO:0016604">
    <property type="term" value="C:nuclear body"/>
    <property type="evidence" value="ECO:0007669"/>
    <property type="project" value="TreeGrafter"/>
</dbReference>
<feature type="region of interest" description="Disordered" evidence="7">
    <location>
        <begin position="1"/>
        <end position="54"/>
    </location>
</feature>
<evidence type="ECO:0000256" key="5">
    <source>
        <dbReference type="ARBA" id="ARBA00023163"/>
    </source>
</evidence>
<sequence>MDRFQGQPLPPGVTSFPNTSSGPAHQNPQISPINSHGANYPGNHFSVNPSNASLPPAPNFNPHFLPTDQFVSPPGGIPATFPQYVPGQQFATYLNNNICQTSHAGIGYPLSGINGTQFPQTVSQGIRAPIISPPNNSNLSHQNLGESNKQMAGADFAVHAVKQDPSESSITSQGEKASPAKQDGDIMDQQSAKQSVKQEETTIDINYSRLSREEANDIESAAQGVVLREQEIATQQIIQNQRTATGPVEDDKDILSVRYDPNALKEHLLKMTTFHRAGMADKRGKLIHQENGNVEIGNGYGVPGGGAYHARPSSDQSKKPKDEAIEANPIFEKGSETKVDQKELPEYLKQRLKARGILKDNQSNVTHLKTDDAKIRSQTRSNLQIQPASS</sequence>
<accession>A0AAX6G1A2</accession>
<keyword evidence="3" id="KW-0677">Repeat</keyword>
<keyword evidence="9" id="KW-1185">Reference proteome</keyword>
<feature type="compositionally biased region" description="Polar residues" evidence="7">
    <location>
        <begin position="166"/>
        <end position="175"/>
    </location>
</feature>
<evidence type="ECO:0000313" key="9">
    <source>
        <dbReference type="Proteomes" id="UP001140949"/>
    </source>
</evidence>
<feature type="region of interest" description="Disordered" evidence="7">
    <location>
        <begin position="162"/>
        <end position="200"/>
    </location>
</feature>
<feature type="region of interest" description="Disordered" evidence="7">
    <location>
        <begin position="362"/>
        <end position="390"/>
    </location>
</feature>
<evidence type="ECO:0000256" key="1">
    <source>
        <dbReference type="ARBA" id="ARBA00004123"/>
    </source>
</evidence>
<dbReference type="GO" id="GO:0000380">
    <property type="term" value="P:alternative mRNA splicing, via spliceosome"/>
    <property type="evidence" value="ECO:0007669"/>
    <property type="project" value="TreeGrafter"/>
</dbReference>
<reference evidence="8" key="1">
    <citation type="journal article" date="2023" name="GigaByte">
        <title>Genome assembly of the bearded iris, Iris pallida Lam.</title>
        <authorList>
            <person name="Bruccoleri R.E."/>
            <person name="Oakeley E.J."/>
            <person name="Faust A.M.E."/>
            <person name="Altorfer M."/>
            <person name="Dessus-Babus S."/>
            <person name="Burckhardt D."/>
            <person name="Oertli M."/>
            <person name="Naumann U."/>
            <person name="Petersen F."/>
            <person name="Wong J."/>
        </authorList>
    </citation>
    <scope>NUCLEOTIDE SEQUENCE</scope>
    <source>
        <strain evidence="8">GSM-AAB239-AS_SAM_17_03QT</strain>
    </source>
</reference>
<name>A0AAX6G1A2_IRIPA</name>
<comment type="subcellular location">
    <subcellularLocation>
        <location evidence="1">Nucleus</location>
    </subcellularLocation>
</comment>
<evidence type="ECO:0000256" key="3">
    <source>
        <dbReference type="ARBA" id="ARBA00022737"/>
    </source>
</evidence>
<reference evidence="8" key="2">
    <citation type="submission" date="2023-04" db="EMBL/GenBank/DDBJ databases">
        <authorList>
            <person name="Bruccoleri R.E."/>
            <person name="Oakeley E.J."/>
            <person name="Faust A.-M."/>
            <person name="Dessus-Babus S."/>
            <person name="Altorfer M."/>
            <person name="Burckhardt D."/>
            <person name="Oertli M."/>
            <person name="Naumann U."/>
            <person name="Petersen F."/>
            <person name="Wong J."/>
        </authorList>
    </citation>
    <scope>NUCLEOTIDE SEQUENCE</scope>
    <source>
        <strain evidence="8">GSM-AAB239-AS_SAM_17_03QT</strain>
        <tissue evidence="8">Leaf</tissue>
    </source>
</reference>